<gene>
    <name evidence="6" type="primary">pyrC</name>
    <name evidence="8" type="ORF">ENM99_01260</name>
</gene>
<dbReference type="Gene3D" id="2.30.40.10">
    <property type="entry name" value="Urease, subunit C, domain 1"/>
    <property type="match status" value="1"/>
</dbReference>
<feature type="binding site" evidence="6">
    <location>
        <begin position="325"/>
        <end position="326"/>
    </location>
    <ligand>
        <name>substrate</name>
    </ligand>
</feature>
<dbReference type="InterPro" id="IPR004722">
    <property type="entry name" value="DHOase"/>
</dbReference>
<dbReference type="Gene3D" id="3.20.20.140">
    <property type="entry name" value="Metal-dependent hydrolases"/>
    <property type="match status" value="1"/>
</dbReference>
<feature type="binding site" evidence="6">
    <location>
        <position position="60"/>
    </location>
    <ligand>
        <name>Zn(2+)</name>
        <dbReference type="ChEBI" id="CHEBI:29105"/>
        <label>1</label>
    </ligand>
</feature>
<feature type="binding site" evidence="6">
    <location>
        <begin position="62"/>
        <end position="64"/>
    </location>
    <ligand>
        <name>substrate</name>
    </ligand>
</feature>
<evidence type="ECO:0000256" key="5">
    <source>
        <dbReference type="ARBA" id="ARBA00022975"/>
    </source>
</evidence>
<comment type="cofactor">
    <cofactor evidence="6">
        <name>Zn(2+)</name>
        <dbReference type="ChEBI" id="CHEBI:29105"/>
    </cofactor>
    <text evidence="6">Binds 2 Zn(2+) ions per subunit.</text>
</comment>
<organism evidence="8">
    <name type="scientific">Desulfurella acetivorans</name>
    <dbReference type="NCBI Taxonomy" id="33002"/>
    <lineage>
        <taxon>Bacteria</taxon>
        <taxon>Pseudomonadati</taxon>
        <taxon>Campylobacterota</taxon>
        <taxon>Desulfurellia</taxon>
        <taxon>Desulfurellales</taxon>
        <taxon>Desulfurellaceae</taxon>
        <taxon>Desulfurella</taxon>
    </lineage>
</organism>
<dbReference type="CDD" id="cd01317">
    <property type="entry name" value="DHOase_IIa"/>
    <property type="match status" value="1"/>
</dbReference>
<evidence type="ECO:0000256" key="2">
    <source>
        <dbReference type="ARBA" id="ARBA00010286"/>
    </source>
</evidence>
<evidence type="ECO:0000259" key="7">
    <source>
        <dbReference type="Pfam" id="PF12890"/>
    </source>
</evidence>
<dbReference type="InterPro" id="IPR032466">
    <property type="entry name" value="Metal_Hydrolase"/>
</dbReference>
<feature type="binding site" evidence="6">
    <location>
        <position position="152"/>
    </location>
    <ligand>
        <name>Zn(2+)</name>
        <dbReference type="ChEBI" id="CHEBI:29105"/>
        <label>2</label>
    </ligand>
</feature>
<comment type="pathway">
    <text evidence="6">Pyrimidine metabolism; UMP biosynthesis via de novo pathway; (S)-dihydroorotate from bicarbonate: step 3/3.</text>
</comment>
<evidence type="ECO:0000256" key="4">
    <source>
        <dbReference type="ARBA" id="ARBA00022801"/>
    </source>
</evidence>
<feature type="binding site" evidence="6">
    <location>
        <position position="280"/>
    </location>
    <ligand>
        <name>substrate</name>
    </ligand>
</feature>
<keyword evidence="5 6" id="KW-0665">Pyrimidine biosynthesis</keyword>
<keyword evidence="6" id="KW-0862">Zinc</keyword>
<feature type="domain" description="Dihydroorotase catalytic" evidence="7">
    <location>
        <begin position="50"/>
        <end position="240"/>
    </location>
</feature>
<dbReference type="GO" id="GO:0044205">
    <property type="term" value="P:'de novo' UMP biosynthetic process"/>
    <property type="evidence" value="ECO:0007669"/>
    <property type="project" value="UniProtKB-UniRule"/>
</dbReference>
<accession>A0A7C6A6Y3</accession>
<feature type="binding site" evidence="6">
    <location>
        <position position="311"/>
    </location>
    <ligand>
        <name>substrate</name>
    </ligand>
</feature>
<evidence type="ECO:0000256" key="1">
    <source>
        <dbReference type="ARBA" id="ARBA00002368"/>
    </source>
</evidence>
<dbReference type="PROSITE" id="PS00483">
    <property type="entry name" value="DIHYDROOROTASE_2"/>
    <property type="match status" value="1"/>
</dbReference>
<dbReference type="GO" id="GO:0004038">
    <property type="term" value="F:allantoinase activity"/>
    <property type="evidence" value="ECO:0007669"/>
    <property type="project" value="TreeGrafter"/>
</dbReference>
<keyword evidence="4 6" id="KW-0378">Hydrolase</keyword>
<comment type="caution">
    <text evidence="8">The sequence shown here is derived from an EMBL/GenBank/DDBJ whole genome shotgun (WGS) entry which is preliminary data.</text>
</comment>
<dbReference type="EC" id="3.5.2.3" evidence="6"/>
<feature type="binding site" evidence="6">
    <location>
        <position position="62"/>
    </location>
    <ligand>
        <name>Zn(2+)</name>
        <dbReference type="ChEBI" id="CHEBI:29105"/>
        <label>1</label>
    </ligand>
</feature>
<feature type="active site" evidence="6">
    <location>
        <position position="307"/>
    </location>
</feature>
<feature type="binding site" evidence="6">
    <location>
        <position position="307"/>
    </location>
    <ligand>
        <name>Zn(2+)</name>
        <dbReference type="ChEBI" id="CHEBI:29105"/>
        <label>1</label>
    </ligand>
</feature>
<name>A0A7C6A6Y3_DESAE</name>
<dbReference type="InterPro" id="IPR002195">
    <property type="entry name" value="Dihydroorotase_CS"/>
</dbReference>
<reference evidence="8" key="1">
    <citation type="journal article" date="2020" name="mSystems">
        <title>Genome- and Community-Level Interaction Insights into Carbon Utilization and Element Cycling Functions of Hydrothermarchaeota in Hydrothermal Sediment.</title>
        <authorList>
            <person name="Zhou Z."/>
            <person name="Liu Y."/>
            <person name="Xu W."/>
            <person name="Pan J."/>
            <person name="Luo Z.H."/>
            <person name="Li M."/>
        </authorList>
    </citation>
    <scope>NUCLEOTIDE SEQUENCE [LARGE SCALE GENOMIC DNA]</scope>
    <source>
        <strain evidence="8">SpSt-1135</strain>
    </source>
</reference>
<dbReference type="InterPro" id="IPR024403">
    <property type="entry name" value="DHOase_cat"/>
</dbReference>
<dbReference type="PANTHER" id="PTHR43668">
    <property type="entry name" value="ALLANTOINASE"/>
    <property type="match status" value="1"/>
</dbReference>
<sequence>MRIVIHSGLVIDPANNIEKVTDIVINDDKIELVGNANGLSIDKEIDASGLVVCPGFVDLHTHLRDPGFTKKETIETGAEAAVAGGFTTICCMPNTNPPIDNELVVSYIINKASSINICDIHPIGAITRNQEGKQLCNYLSLKSAGCIAFSDDGKPVLDANLLYTALKYTKDSKDFIFALHEEDYNLSNEGVINDGKVAFELGLKGIPSLSESSMIARDIEILRAVKDARLHICHVSAKESIELLKNAKKEGLNITFEVTPHHLALTEEEAYNYNTYAKVNPPLKSKEDVESIIQALRLDLVDAIATDHAPHELDSKNVPIQEASFGISGLETAFSVVNTYLVKKNIISLFKAIELLSAKPAKTFKLNAGTLSEGSLANIVLLDARKEWVVDSNNFKSKGKNTPFNSKTLSGSIEQTIYKGKIVYRR</sequence>
<comment type="catalytic activity">
    <reaction evidence="6">
        <text>(S)-dihydroorotate + H2O = N-carbamoyl-L-aspartate + H(+)</text>
        <dbReference type="Rhea" id="RHEA:24296"/>
        <dbReference type="ChEBI" id="CHEBI:15377"/>
        <dbReference type="ChEBI" id="CHEBI:15378"/>
        <dbReference type="ChEBI" id="CHEBI:30864"/>
        <dbReference type="ChEBI" id="CHEBI:32814"/>
        <dbReference type="EC" id="3.5.2.3"/>
    </reaction>
</comment>
<dbReference type="Pfam" id="PF12890">
    <property type="entry name" value="DHOase"/>
    <property type="match status" value="1"/>
</dbReference>
<evidence type="ECO:0000256" key="3">
    <source>
        <dbReference type="ARBA" id="ARBA00022723"/>
    </source>
</evidence>
<comment type="similarity">
    <text evidence="2 6">Belongs to the metallo-dependent hydrolases superfamily. DHOase family. Class I DHOase subfamily.</text>
</comment>
<dbReference type="HAMAP" id="MF_00220_B">
    <property type="entry name" value="PyrC_classI_B"/>
    <property type="match status" value="1"/>
</dbReference>
<protein>
    <recommendedName>
        <fullName evidence="6">Dihydroorotase</fullName>
        <shortName evidence="6">DHOase</shortName>
        <ecNumber evidence="6">3.5.2.3</ecNumber>
    </recommendedName>
</protein>
<dbReference type="GO" id="GO:0004151">
    <property type="term" value="F:dihydroorotase activity"/>
    <property type="evidence" value="ECO:0007669"/>
    <property type="project" value="UniProtKB-UniRule"/>
</dbReference>
<dbReference type="SUPFAM" id="SSF51556">
    <property type="entry name" value="Metallo-dependent hydrolases"/>
    <property type="match status" value="1"/>
</dbReference>
<feature type="binding site" evidence="6">
    <location>
        <position position="180"/>
    </location>
    <ligand>
        <name>Zn(2+)</name>
        <dbReference type="ChEBI" id="CHEBI:29105"/>
        <label>2</label>
    </ligand>
</feature>
<dbReference type="GO" id="GO:0005737">
    <property type="term" value="C:cytoplasm"/>
    <property type="evidence" value="ECO:0007669"/>
    <property type="project" value="TreeGrafter"/>
</dbReference>
<dbReference type="AlphaFoldDB" id="A0A7C6A6Y3"/>
<dbReference type="GO" id="GO:0008270">
    <property type="term" value="F:zinc ion binding"/>
    <property type="evidence" value="ECO:0007669"/>
    <property type="project" value="UniProtKB-UniRule"/>
</dbReference>
<dbReference type="SUPFAM" id="SSF51338">
    <property type="entry name" value="Composite domain of metallo-dependent hydrolases"/>
    <property type="match status" value="1"/>
</dbReference>
<dbReference type="UniPathway" id="UPA00070">
    <property type="reaction ID" value="UER00117"/>
</dbReference>
<dbReference type="EMBL" id="DRZX01000059">
    <property type="protein sequence ID" value="HHS48482.1"/>
    <property type="molecule type" value="Genomic_DNA"/>
</dbReference>
<dbReference type="NCBIfam" id="TIGR00857">
    <property type="entry name" value="pyrC_multi"/>
    <property type="match status" value="1"/>
</dbReference>
<feature type="binding site" evidence="6">
    <location>
        <position position="152"/>
    </location>
    <ligand>
        <name>Zn(2+)</name>
        <dbReference type="ChEBI" id="CHEBI:29105"/>
        <label>1</label>
    </ligand>
</feature>
<feature type="binding site" evidence="6">
    <location>
        <position position="94"/>
    </location>
    <ligand>
        <name>substrate</name>
    </ligand>
</feature>
<dbReference type="GO" id="GO:0006145">
    <property type="term" value="P:purine nucleobase catabolic process"/>
    <property type="evidence" value="ECO:0007669"/>
    <property type="project" value="TreeGrafter"/>
</dbReference>
<evidence type="ECO:0000313" key="8">
    <source>
        <dbReference type="EMBL" id="HHS48482.1"/>
    </source>
</evidence>
<comment type="function">
    <text evidence="1 6">Catalyzes the reversible cyclization of carbamoyl aspartate to dihydroorotate.</text>
</comment>
<feature type="binding site" evidence="6">
    <location>
        <position position="234"/>
    </location>
    <ligand>
        <name>Zn(2+)</name>
        <dbReference type="ChEBI" id="CHEBI:29105"/>
        <label>2</label>
    </ligand>
</feature>
<keyword evidence="3 6" id="KW-0479">Metal-binding</keyword>
<dbReference type="Proteomes" id="UP000886400">
    <property type="component" value="Unassembled WGS sequence"/>
</dbReference>
<evidence type="ECO:0000256" key="6">
    <source>
        <dbReference type="HAMAP-Rule" id="MF_00220"/>
    </source>
</evidence>
<proteinExistence type="inferred from homology"/>
<dbReference type="PANTHER" id="PTHR43668:SF2">
    <property type="entry name" value="ALLANTOINASE"/>
    <property type="match status" value="1"/>
</dbReference>
<dbReference type="InterPro" id="IPR050138">
    <property type="entry name" value="DHOase/Allantoinase_Hydrolase"/>
</dbReference>
<dbReference type="InterPro" id="IPR011059">
    <property type="entry name" value="Metal-dep_hydrolase_composite"/>
</dbReference>